<dbReference type="Proteomes" id="UP000215459">
    <property type="component" value="Unassembled WGS sequence"/>
</dbReference>
<protein>
    <recommendedName>
        <fullName evidence="4">HTH luxR-type domain-containing protein</fullName>
    </recommendedName>
</protein>
<evidence type="ECO:0000259" key="4">
    <source>
        <dbReference type="PROSITE" id="PS50043"/>
    </source>
</evidence>
<evidence type="ECO:0000313" key="5">
    <source>
        <dbReference type="EMBL" id="OYD09626.1"/>
    </source>
</evidence>
<dbReference type="CDD" id="cd06170">
    <property type="entry name" value="LuxR_C_like"/>
    <property type="match status" value="1"/>
</dbReference>
<name>A0A235BBH6_9BACL</name>
<dbReference type="EMBL" id="NOWF01000001">
    <property type="protein sequence ID" value="OYD09626.1"/>
    <property type="molecule type" value="Genomic_DNA"/>
</dbReference>
<keyword evidence="2" id="KW-0238">DNA-binding</keyword>
<evidence type="ECO:0000256" key="2">
    <source>
        <dbReference type="ARBA" id="ARBA00023125"/>
    </source>
</evidence>
<keyword evidence="3" id="KW-0804">Transcription</keyword>
<accession>A0A235BBH6</accession>
<proteinExistence type="predicted"/>
<dbReference type="PROSITE" id="PS51257">
    <property type="entry name" value="PROKAR_LIPOPROTEIN"/>
    <property type="match status" value="1"/>
</dbReference>
<dbReference type="PANTHER" id="PTHR43214">
    <property type="entry name" value="TWO-COMPONENT RESPONSE REGULATOR"/>
    <property type="match status" value="1"/>
</dbReference>
<dbReference type="AlphaFoldDB" id="A0A235BBH6"/>
<evidence type="ECO:0000313" key="6">
    <source>
        <dbReference type="Proteomes" id="UP000215459"/>
    </source>
</evidence>
<feature type="domain" description="HTH luxR-type" evidence="4">
    <location>
        <begin position="155"/>
        <end position="220"/>
    </location>
</feature>
<dbReference type="SUPFAM" id="SSF46894">
    <property type="entry name" value="C-terminal effector domain of the bipartite response regulators"/>
    <property type="match status" value="1"/>
</dbReference>
<dbReference type="InterPro" id="IPR039420">
    <property type="entry name" value="WalR-like"/>
</dbReference>
<dbReference type="PROSITE" id="PS00622">
    <property type="entry name" value="HTH_LUXR_1"/>
    <property type="match status" value="1"/>
</dbReference>
<organism evidence="5 6">
    <name type="scientific">Paludifilum halophilum</name>
    <dbReference type="NCBI Taxonomy" id="1642702"/>
    <lineage>
        <taxon>Bacteria</taxon>
        <taxon>Bacillati</taxon>
        <taxon>Bacillota</taxon>
        <taxon>Bacilli</taxon>
        <taxon>Bacillales</taxon>
        <taxon>Thermoactinomycetaceae</taxon>
        <taxon>Paludifilum</taxon>
    </lineage>
</organism>
<gene>
    <name evidence="5" type="ORF">CHM34_01040</name>
</gene>
<dbReference type="GO" id="GO:0003677">
    <property type="term" value="F:DNA binding"/>
    <property type="evidence" value="ECO:0007669"/>
    <property type="project" value="UniProtKB-KW"/>
</dbReference>
<reference evidence="5 6" key="1">
    <citation type="submission" date="2017-07" db="EMBL/GenBank/DDBJ databases">
        <title>The genome sequence of Paludifilum halophilum highlights mechanisms for microbial adaptation to high salt environemnts.</title>
        <authorList>
            <person name="Belbahri L."/>
        </authorList>
    </citation>
    <scope>NUCLEOTIDE SEQUENCE [LARGE SCALE GENOMIC DNA]</scope>
    <source>
        <strain evidence="5 6">DSM 102817</strain>
    </source>
</reference>
<keyword evidence="6" id="KW-1185">Reference proteome</keyword>
<dbReference type="InterPro" id="IPR036388">
    <property type="entry name" value="WH-like_DNA-bd_sf"/>
</dbReference>
<comment type="caution">
    <text evidence="5">The sequence shown here is derived from an EMBL/GenBank/DDBJ whole genome shotgun (WGS) entry which is preliminary data.</text>
</comment>
<dbReference type="PROSITE" id="PS50043">
    <property type="entry name" value="HTH_LUXR_2"/>
    <property type="match status" value="1"/>
</dbReference>
<dbReference type="InterPro" id="IPR000792">
    <property type="entry name" value="Tscrpt_reg_LuxR_C"/>
</dbReference>
<sequence>MCFRNSFKLTHEVIIMNHYTLLVSSCVRQQPAMAVVQSILSIENVKWFKDFEELKRLTEINGNRVLIILDGSDFKLLNSINYIIWKQQLPRPKLIFLLKKFHKEHLQFLNLEGCGMLLHKNIDQLKTAISVVSNNGWYFCSDLEYKIFQVINKSQENTELSLTNMELRVIQELLKDKTNQQIADSLYISRRTVEYHITSAIQKLGVNSRVGLAIKMVDHFRHTNYHDHLSGQ</sequence>
<dbReference type="PANTHER" id="PTHR43214:SF41">
    <property type="entry name" value="NITRATE_NITRITE RESPONSE REGULATOR PROTEIN NARP"/>
    <property type="match status" value="1"/>
</dbReference>
<dbReference type="InterPro" id="IPR016032">
    <property type="entry name" value="Sig_transdc_resp-reg_C-effctor"/>
</dbReference>
<keyword evidence="1" id="KW-0805">Transcription regulation</keyword>
<dbReference type="Pfam" id="PF00196">
    <property type="entry name" value="GerE"/>
    <property type="match status" value="1"/>
</dbReference>
<dbReference type="Gene3D" id="1.10.10.10">
    <property type="entry name" value="Winged helix-like DNA-binding domain superfamily/Winged helix DNA-binding domain"/>
    <property type="match status" value="1"/>
</dbReference>
<evidence type="ECO:0000256" key="1">
    <source>
        <dbReference type="ARBA" id="ARBA00023015"/>
    </source>
</evidence>
<dbReference type="PRINTS" id="PR00038">
    <property type="entry name" value="HTHLUXR"/>
</dbReference>
<evidence type="ECO:0000256" key="3">
    <source>
        <dbReference type="ARBA" id="ARBA00023163"/>
    </source>
</evidence>
<dbReference type="GO" id="GO:0006355">
    <property type="term" value="P:regulation of DNA-templated transcription"/>
    <property type="evidence" value="ECO:0007669"/>
    <property type="project" value="InterPro"/>
</dbReference>
<dbReference type="SMART" id="SM00421">
    <property type="entry name" value="HTH_LUXR"/>
    <property type="match status" value="1"/>
</dbReference>